<protein>
    <recommendedName>
        <fullName evidence="1">AAA+ ATPase domain-containing protein</fullName>
    </recommendedName>
</protein>
<dbReference type="RefSeq" id="WP_189070790.1">
    <property type="nucleotide sequence ID" value="NZ_BMPE01000025.1"/>
</dbReference>
<dbReference type="InterPro" id="IPR049945">
    <property type="entry name" value="AAA_22"/>
</dbReference>
<dbReference type="InterPro" id="IPR003593">
    <property type="entry name" value="AAA+_ATPase"/>
</dbReference>
<dbReference type="Gene3D" id="1.25.40.10">
    <property type="entry name" value="Tetratricopeptide repeat domain"/>
    <property type="match status" value="1"/>
</dbReference>
<dbReference type="SUPFAM" id="SSF48452">
    <property type="entry name" value="TPR-like"/>
    <property type="match status" value="2"/>
</dbReference>
<evidence type="ECO:0000259" key="1">
    <source>
        <dbReference type="SMART" id="SM00382"/>
    </source>
</evidence>
<evidence type="ECO:0000313" key="3">
    <source>
        <dbReference type="Proteomes" id="UP000604341"/>
    </source>
</evidence>
<comment type="caution">
    <text evidence="2">The sequence shown here is derived from an EMBL/GenBank/DDBJ whole genome shotgun (WGS) entry which is preliminary data.</text>
</comment>
<gene>
    <name evidence="2" type="ORF">GCM10010844_40400</name>
</gene>
<dbReference type="InterPro" id="IPR027417">
    <property type="entry name" value="P-loop_NTPase"/>
</dbReference>
<keyword evidence="3" id="KW-1185">Reference proteome</keyword>
<evidence type="ECO:0000313" key="2">
    <source>
        <dbReference type="EMBL" id="GGL17497.1"/>
    </source>
</evidence>
<dbReference type="InterPro" id="IPR011990">
    <property type="entry name" value="TPR-like_helical_dom_sf"/>
</dbReference>
<dbReference type="Pfam" id="PF13401">
    <property type="entry name" value="AAA_22"/>
    <property type="match status" value="1"/>
</dbReference>
<dbReference type="EMBL" id="BMPE01000025">
    <property type="protein sequence ID" value="GGL17497.1"/>
    <property type="molecule type" value="Genomic_DNA"/>
</dbReference>
<dbReference type="Gene3D" id="3.40.50.300">
    <property type="entry name" value="P-loop containing nucleotide triphosphate hydrolases"/>
    <property type="match status" value="1"/>
</dbReference>
<reference evidence="3" key="1">
    <citation type="journal article" date="2019" name="Int. J. Syst. Evol. Microbiol.">
        <title>The Global Catalogue of Microorganisms (GCM) 10K type strain sequencing project: providing services to taxonomists for standard genome sequencing and annotation.</title>
        <authorList>
            <consortium name="The Broad Institute Genomics Platform"/>
            <consortium name="The Broad Institute Genome Sequencing Center for Infectious Disease"/>
            <person name="Wu L."/>
            <person name="Ma J."/>
        </authorList>
    </citation>
    <scope>NUCLEOTIDE SEQUENCE [LARGE SCALE GENOMIC DNA]</scope>
    <source>
        <strain evidence="3">JCM 19173</strain>
    </source>
</reference>
<organism evidence="2 3">
    <name type="scientific">Deinococcus radiotolerans</name>
    <dbReference type="NCBI Taxonomy" id="1309407"/>
    <lineage>
        <taxon>Bacteria</taxon>
        <taxon>Thermotogati</taxon>
        <taxon>Deinococcota</taxon>
        <taxon>Deinococci</taxon>
        <taxon>Deinococcales</taxon>
        <taxon>Deinococcaceae</taxon>
        <taxon>Deinococcus</taxon>
    </lineage>
</organism>
<feature type="domain" description="AAA+ ATPase" evidence="1">
    <location>
        <begin position="105"/>
        <end position="218"/>
    </location>
</feature>
<accession>A0ABQ2FQT1</accession>
<sequence>MKRATTSEQLLSALADRAPSVQVQHLEKLEQHVQGNANSIVGDHGTLNVFQVSNADAAKVLSQYLNLQAPTARPDADPSHDLPPPEPDLLSREALEDQLISTLQRGQTTVVTGVPGSGKSTFLQQVARRTGGLYIQLGGKSTARALRAFLRRLDPAVVPPTDPEALMDAIDAALEQRQELIFIDQATDHPDLLRALMELQHVNGIAVSASHLPVGRSRNVGTFTLPPFSDEELNQWLNAKSISLPPGELIRLSEASQGNPLYLRAYQALQAKTIPQDLEALEEQLWQQASVTPGLEHALAFTALAYGPVRVTDLRNLLAAHTQTAPAVQDVLKFISESRGLLTTREGVVTVFHSHFAAYVERFLRQHDLSEPYHQLLAEQARQSGATVALAYHLHQAHDPALHEVTLQASFEAFRTGDWPFALELATMAEQDSVQSGDLEQAARSALLQANILQVTRANGSMEAAQRAAQAFREMEDTEGELAAEVFQHVLRVGTPDNQQGLQGLEGIRQNLGDQLERSRSFAAMLDVNLSFAYIHSGEFELGREAAQRAAEGFGALHESSGEFTAWQNFTLCAAQLNDLDVAEDKAQYLLQEAQRTGHPRWILAARNTLTMIYRKRDLPEEAEQHARDAIRQAQRLGSAHLQAMNLANLGNALLDQGNVEGAERAYQEGLALLQPGAPSTLGQEAHLEELICRLRMDAEQWQDARQLAEAAIAKQRQVGELLRISTLSEKLSKIYAQGGDFAQSATCAEDSAQYRPDVYTEESVNLWAQAAAGWAEVGDLDRSLNAVIQAVSLVHSEHATAFQGQKTWEELFPLLLQHDEDGFFVMLLVRCVNRWATRLGRADIRRQLIIQTRDASVRGHQRAASALAFLIAEGDWSSDELNALAQDIQRIWSHVSFHDRDDGSGVWTIGVSSDPGFILQLDVFSESPATRAAGMSLAVLAASQASAFSAVMADVTLATHVKDTLYLIISEADQGAYFPSIKLKRALEKQKTAAIVNPELGAMLSLSNTWMEGHSAGVTRYGRSYVALIIDFCQALWARWNVPEEQWERATRTLAEHYLP</sequence>
<dbReference type="SUPFAM" id="SSF52540">
    <property type="entry name" value="P-loop containing nucleoside triphosphate hydrolases"/>
    <property type="match status" value="1"/>
</dbReference>
<dbReference type="SMART" id="SM00382">
    <property type="entry name" value="AAA"/>
    <property type="match status" value="1"/>
</dbReference>
<proteinExistence type="predicted"/>
<dbReference type="Proteomes" id="UP000604341">
    <property type="component" value="Unassembled WGS sequence"/>
</dbReference>
<name>A0ABQ2FQT1_9DEIO</name>